<evidence type="ECO:0000313" key="3">
    <source>
        <dbReference type="Proteomes" id="UP000243778"/>
    </source>
</evidence>
<dbReference type="RefSeq" id="WP_090231151.1">
    <property type="nucleotide sequence ID" value="NZ_FNNU01000006.1"/>
</dbReference>
<protein>
    <recommendedName>
        <fullName evidence="1">DUF4376 domain-containing protein</fullName>
    </recommendedName>
</protein>
<dbReference type="Proteomes" id="UP000243778">
    <property type="component" value="Unassembled WGS sequence"/>
</dbReference>
<sequence length="163" mass="18063">MYQLIKDDENAVLRLDDGARIPEGHRWWSDYQEWLEAGNVPEPAPEIDYPILIATRRYEAETAGIVFGTARIDTGRDSQALITGAAVSALIDPEYVCNWKTPTGFVQLDAQTLLGFATKMRAHVQACFDREAELLEALDAGEFSEGMLEEGWPDESVSATPEG</sequence>
<dbReference type="InterPro" id="IPR025484">
    <property type="entry name" value="DUF4376"/>
</dbReference>
<reference evidence="3" key="1">
    <citation type="submission" date="2016-10" db="EMBL/GenBank/DDBJ databases">
        <authorList>
            <person name="Varghese N."/>
            <person name="Submissions S."/>
        </authorList>
    </citation>
    <scope>NUCLEOTIDE SEQUENCE [LARGE SCALE GENOMIC DNA]</scope>
    <source>
        <strain evidence="3">NRRL B-59562</strain>
    </source>
</reference>
<dbReference type="OrthoDB" id="7875280at2"/>
<evidence type="ECO:0000259" key="1">
    <source>
        <dbReference type="Pfam" id="PF14301"/>
    </source>
</evidence>
<feature type="domain" description="DUF4376" evidence="1">
    <location>
        <begin position="53"/>
        <end position="140"/>
    </location>
</feature>
<name>A0A1H3EJL1_9PSED</name>
<organism evidence="2 3">
    <name type="scientific">Pseudomonas kuykendallii</name>
    <dbReference type="NCBI Taxonomy" id="1007099"/>
    <lineage>
        <taxon>Bacteria</taxon>
        <taxon>Pseudomonadati</taxon>
        <taxon>Pseudomonadota</taxon>
        <taxon>Gammaproteobacteria</taxon>
        <taxon>Pseudomonadales</taxon>
        <taxon>Pseudomonadaceae</taxon>
        <taxon>Pseudomonas</taxon>
    </lineage>
</organism>
<proteinExistence type="predicted"/>
<evidence type="ECO:0000313" key="2">
    <source>
        <dbReference type="EMBL" id="SDX78388.1"/>
    </source>
</evidence>
<dbReference type="STRING" id="1007099.SAMN05216287_3733"/>
<accession>A0A1H3EJL1</accession>
<dbReference type="EMBL" id="FNNU01000006">
    <property type="protein sequence ID" value="SDX78388.1"/>
    <property type="molecule type" value="Genomic_DNA"/>
</dbReference>
<dbReference type="Pfam" id="PF14301">
    <property type="entry name" value="DUF4376"/>
    <property type="match status" value="1"/>
</dbReference>
<gene>
    <name evidence="2" type="ORF">SAMN05216287_3733</name>
</gene>
<dbReference type="AlphaFoldDB" id="A0A1H3EJL1"/>
<keyword evidence="3" id="KW-1185">Reference proteome</keyword>